<evidence type="ECO:0000313" key="3">
    <source>
        <dbReference type="Proteomes" id="UP001610444"/>
    </source>
</evidence>
<keyword evidence="3" id="KW-1185">Reference proteome</keyword>
<evidence type="ECO:0000256" key="1">
    <source>
        <dbReference type="SAM" id="MobiDB-lite"/>
    </source>
</evidence>
<dbReference type="GeneID" id="98160223"/>
<protein>
    <submittedName>
        <fullName evidence="2">Uncharacterized protein</fullName>
    </submittedName>
</protein>
<organism evidence="2 3">
    <name type="scientific">Aspergillus pseudodeflectus</name>
    <dbReference type="NCBI Taxonomy" id="176178"/>
    <lineage>
        <taxon>Eukaryota</taxon>
        <taxon>Fungi</taxon>
        <taxon>Dikarya</taxon>
        <taxon>Ascomycota</taxon>
        <taxon>Pezizomycotina</taxon>
        <taxon>Eurotiomycetes</taxon>
        <taxon>Eurotiomycetidae</taxon>
        <taxon>Eurotiales</taxon>
        <taxon>Aspergillaceae</taxon>
        <taxon>Aspergillus</taxon>
        <taxon>Aspergillus subgen. Nidulantes</taxon>
    </lineage>
</organism>
<dbReference type="RefSeq" id="XP_070901211.1">
    <property type="nucleotide sequence ID" value="XM_071045059.1"/>
</dbReference>
<reference evidence="2 3" key="1">
    <citation type="submission" date="2024-07" db="EMBL/GenBank/DDBJ databases">
        <title>Section-level genome sequencing and comparative genomics of Aspergillus sections Usti and Cavernicolus.</title>
        <authorList>
            <consortium name="Lawrence Berkeley National Laboratory"/>
            <person name="Nybo J.L."/>
            <person name="Vesth T.C."/>
            <person name="Theobald S."/>
            <person name="Frisvad J.C."/>
            <person name="Larsen T.O."/>
            <person name="Kjaerboelling I."/>
            <person name="Rothschild-Mancinelli K."/>
            <person name="Lyhne E.K."/>
            <person name="Kogle M.E."/>
            <person name="Barry K."/>
            <person name="Clum A."/>
            <person name="Na H."/>
            <person name="Ledsgaard L."/>
            <person name="Lin J."/>
            <person name="Lipzen A."/>
            <person name="Kuo A."/>
            <person name="Riley R."/>
            <person name="Mondo S."/>
            <person name="LaButti K."/>
            <person name="Haridas S."/>
            <person name="Pangalinan J."/>
            <person name="Salamov A.A."/>
            <person name="Simmons B.A."/>
            <person name="Magnuson J.K."/>
            <person name="Chen J."/>
            <person name="Drula E."/>
            <person name="Henrissat B."/>
            <person name="Wiebenga A."/>
            <person name="Lubbers R.J."/>
            <person name="Gomes A.C."/>
            <person name="Macurrencykelacurrency M.R."/>
            <person name="Stajich J."/>
            <person name="Grigoriev I.V."/>
            <person name="Mortensen U.H."/>
            <person name="De vries R.P."/>
            <person name="Baker S.E."/>
            <person name="Andersen M.R."/>
        </authorList>
    </citation>
    <scope>NUCLEOTIDE SEQUENCE [LARGE SCALE GENOMIC DNA]</scope>
    <source>
        <strain evidence="2 3">CBS 756.74</strain>
    </source>
</reference>
<feature type="region of interest" description="Disordered" evidence="1">
    <location>
        <begin position="1"/>
        <end position="60"/>
    </location>
</feature>
<dbReference type="Proteomes" id="UP001610444">
    <property type="component" value="Unassembled WGS sequence"/>
</dbReference>
<gene>
    <name evidence="2" type="ORF">BJX68DRAFT_264796</name>
</gene>
<accession>A0ABR4KP47</accession>
<dbReference type="EMBL" id="JBFXLR010000012">
    <property type="protein sequence ID" value="KAL2854046.1"/>
    <property type="molecule type" value="Genomic_DNA"/>
</dbReference>
<name>A0ABR4KP47_9EURO</name>
<sequence length="74" mass="7652">MAKRKVSSAALASQNAKRQWLASHGQTSQGALTLPPPPPPPPPLPLGPSPPYPISAGLAPDPKTLSLVLLTKEI</sequence>
<evidence type="ECO:0000313" key="2">
    <source>
        <dbReference type="EMBL" id="KAL2854046.1"/>
    </source>
</evidence>
<proteinExistence type="predicted"/>
<feature type="compositionally biased region" description="Pro residues" evidence="1">
    <location>
        <begin position="34"/>
        <end position="53"/>
    </location>
</feature>
<comment type="caution">
    <text evidence="2">The sequence shown here is derived from an EMBL/GenBank/DDBJ whole genome shotgun (WGS) entry which is preliminary data.</text>
</comment>